<dbReference type="CDD" id="cd05560">
    <property type="entry name" value="Xcc1710_like"/>
    <property type="match status" value="1"/>
</dbReference>
<evidence type="ECO:0008006" key="3">
    <source>
        <dbReference type="Google" id="ProtNLM"/>
    </source>
</evidence>
<dbReference type="Pfam" id="PF04430">
    <property type="entry name" value="DUF498"/>
    <property type="match status" value="1"/>
</dbReference>
<evidence type="ECO:0000313" key="2">
    <source>
        <dbReference type="Proteomes" id="UP000234271"/>
    </source>
</evidence>
<dbReference type="SUPFAM" id="SSF64076">
    <property type="entry name" value="MTH938-like"/>
    <property type="match status" value="1"/>
</dbReference>
<dbReference type="Gene3D" id="3.40.1230.10">
    <property type="entry name" value="MTH938-like"/>
    <property type="match status" value="1"/>
</dbReference>
<dbReference type="AlphaFoldDB" id="A0A2N9YEW1"/>
<dbReference type="PANTHER" id="PTHR21192:SF2">
    <property type="entry name" value="NADH DEHYDROGENASE [UBIQUINONE] 1 ALPHA SUBCOMPLEX ASSEMBLY FACTOR 3"/>
    <property type="match status" value="1"/>
</dbReference>
<accession>A0A2N9YEW1</accession>
<name>A0A2N9YEW1_9GAMM</name>
<gene>
    <name evidence="1" type="ORF">BLE401_10175</name>
</gene>
<dbReference type="PANTHER" id="PTHR21192">
    <property type="entry name" value="NUCLEAR PROTEIN E3-3"/>
    <property type="match status" value="1"/>
</dbReference>
<protein>
    <recommendedName>
        <fullName evidence="3">Xcc1710-like domain-containing protein</fullName>
    </recommendedName>
</protein>
<reference evidence="2" key="1">
    <citation type="submission" date="2016-12" db="EMBL/GenBank/DDBJ databases">
        <title>Complete Genome Sequence of Beggiatoa leptomitiformis D-401.</title>
        <authorList>
            <person name="Fomenkov A."/>
            <person name="Vincze T."/>
            <person name="Grabovich M."/>
            <person name="Anton B.P."/>
            <person name="Dubinina G."/>
            <person name="Orlova M."/>
            <person name="Belousova E."/>
            <person name="Roberts R.J."/>
        </authorList>
    </citation>
    <scope>NUCLEOTIDE SEQUENCE [LARGE SCALE GENOMIC DNA]</scope>
    <source>
        <strain evidence="2">D-401</strain>
    </source>
</reference>
<keyword evidence="2" id="KW-1185">Reference proteome</keyword>
<dbReference type="STRING" id="288004.AL038_14080"/>
<dbReference type="EMBL" id="CP018889">
    <property type="protein sequence ID" value="AUI69028.2"/>
    <property type="molecule type" value="Genomic_DNA"/>
</dbReference>
<evidence type="ECO:0000313" key="1">
    <source>
        <dbReference type="EMBL" id="AUI69028.2"/>
    </source>
</evidence>
<dbReference type="Proteomes" id="UP000234271">
    <property type="component" value="Chromosome"/>
</dbReference>
<sequence length="123" mass="13875">MMKLHLDGADNIYFVQAYDHDSVTIREKRYCDNLLVMPKRLEIWTATAFAALTIADFSLLTTWKPEVVLLGTADKLRFPPTEILSSLIQQGIGVEVMDRYAACRTFNILVAEGRDVAAALLFH</sequence>
<dbReference type="OrthoDB" id="9800373at2"/>
<dbReference type="InterPro" id="IPR007523">
    <property type="entry name" value="NDUFAF3/AAMDC"/>
</dbReference>
<organism evidence="1 2">
    <name type="scientific">Beggiatoa leptomitoformis</name>
    <dbReference type="NCBI Taxonomy" id="288004"/>
    <lineage>
        <taxon>Bacteria</taxon>
        <taxon>Pseudomonadati</taxon>
        <taxon>Pseudomonadota</taxon>
        <taxon>Gammaproteobacteria</taxon>
        <taxon>Thiotrichales</taxon>
        <taxon>Thiotrichaceae</taxon>
        <taxon>Beggiatoa</taxon>
    </lineage>
</organism>
<dbReference type="InterPro" id="IPR036748">
    <property type="entry name" value="MTH938-like_sf"/>
</dbReference>
<dbReference type="RefSeq" id="WP_083991537.1">
    <property type="nucleotide sequence ID" value="NZ_CP012373.2"/>
</dbReference>
<proteinExistence type="predicted"/>